<gene>
    <name evidence="1" type="ORF">DSO57_1000130</name>
</gene>
<sequence>MLVYVILLLLILWWAWHVCYSVFLSPLRHVPSPWIYQLCPLYFYYHLALGDNPQVLHHYFLTHGPVFRVGWNFVMFVDGDAASSLYSTYKMPKSSDYDMFSIFGPNMLTIRDRVDHAVRRRRVAPAMTKPSIAKMEHVIIECALEPLLRNIDQAAQSNKPINLYNQFHCYAWDIIGRLAFGESFNMLRDGSHPVVGWVKQALEDAMLLPIIPFYGRFKARDTELLTQFASDLVDGYIERGSYADSDFIGHFLTAKEDSPALTRDEVFAESFIQLAAGTDTSSSTSNWLFYLILTHPHVEAKVINELKEAHLLNPGRILTLNDITDRLPYFEMTLKESMRFLPAASATPFRVVPKGGKTVLGYHLPEGTKVAVPIYSLHRSPAIWENPDSFIPERWISAKVGPGDYLPFLMGPRACSGKHLAIAEIQLAAINLLANYKLTLVDPTEGQVTTALPVLSPKSMKNTITVERRTY</sequence>
<comment type="caution">
    <text evidence="1">The sequence shown here is derived from an EMBL/GenBank/DDBJ whole genome shotgun (WGS) entry which is preliminary data.</text>
</comment>
<dbReference type="Proteomes" id="UP001165960">
    <property type="component" value="Unassembled WGS sequence"/>
</dbReference>
<evidence type="ECO:0000313" key="1">
    <source>
        <dbReference type="EMBL" id="KAJ9063555.1"/>
    </source>
</evidence>
<organism evidence="1 2">
    <name type="scientific">Entomophthora muscae</name>
    <dbReference type="NCBI Taxonomy" id="34485"/>
    <lineage>
        <taxon>Eukaryota</taxon>
        <taxon>Fungi</taxon>
        <taxon>Fungi incertae sedis</taxon>
        <taxon>Zoopagomycota</taxon>
        <taxon>Entomophthoromycotina</taxon>
        <taxon>Entomophthoromycetes</taxon>
        <taxon>Entomophthorales</taxon>
        <taxon>Entomophthoraceae</taxon>
        <taxon>Entomophthora</taxon>
    </lineage>
</organism>
<evidence type="ECO:0000313" key="2">
    <source>
        <dbReference type="Proteomes" id="UP001165960"/>
    </source>
</evidence>
<name>A0ACC2SMJ8_9FUNG</name>
<reference evidence="1" key="1">
    <citation type="submission" date="2022-04" db="EMBL/GenBank/DDBJ databases">
        <title>Genome of the entomopathogenic fungus Entomophthora muscae.</title>
        <authorList>
            <person name="Elya C."/>
            <person name="Lovett B.R."/>
            <person name="Lee E."/>
            <person name="Macias A.M."/>
            <person name="Hajek A.E."/>
            <person name="De Bivort B.L."/>
            <person name="Kasson M.T."/>
            <person name="De Fine Licht H.H."/>
            <person name="Stajich J.E."/>
        </authorList>
    </citation>
    <scope>NUCLEOTIDE SEQUENCE</scope>
    <source>
        <strain evidence="1">Berkeley</strain>
    </source>
</reference>
<accession>A0ACC2SMJ8</accession>
<dbReference type="EMBL" id="QTSX02004971">
    <property type="protein sequence ID" value="KAJ9063555.1"/>
    <property type="molecule type" value="Genomic_DNA"/>
</dbReference>
<proteinExistence type="predicted"/>
<protein>
    <submittedName>
        <fullName evidence="1">Uncharacterized protein</fullName>
    </submittedName>
</protein>
<keyword evidence="2" id="KW-1185">Reference proteome</keyword>